<dbReference type="FunFam" id="3.40.640.10:FF:000031">
    <property type="entry name" value="Kynureninase"/>
    <property type="match status" value="1"/>
</dbReference>
<protein>
    <recommendedName>
        <fullName evidence="4 5">Kynureninase</fullName>
        <ecNumber evidence="4 5">3.7.1.3</ecNumber>
    </recommendedName>
    <alternativeName>
        <fullName evidence="4">Biosynthesis of nicotinic acid protein 5</fullName>
    </alternativeName>
    <alternativeName>
        <fullName evidence="4">L-kynurenine hydrolase</fullName>
    </alternativeName>
</protein>
<comment type="caution">
    <text evidence="6">The sequence shown here is derived from an EMBL/GenBank/DDBJ whole genome shotgun (WGS) entry which is preliminary data.</text>
</comment>
<feature type="binding site" evidence="4">
    <location>
        <position position="308"/>
    </location>
    <ligand>
        <name>pyridoxal 5'-phosphate</name>
        <dbReference type="ChEBI" id="CHEBI:597326"/>
    </ligand>
</feature>
<dbReference type="Gene3D" id="3.40.640.10">
    <property type="entry name" value="Type I PLP-dependent aspartate aminotransferase-like (Major domain)"/>
    <property type="match status" value="1"/>
</dbReference>
<dbReference type="GO" id="GO:0043420">
    <property type="term" value="P:anthranilate metabolic process"/>
    <property type="evidence" value="ECO:0007669"/>
    <property type="project" value="UniProtKB-UniRule"/>
</dbReference>
<name>A0A9P8SWV2_9ASCO</name>
<feature type="binding site" evidence="4">
    <location>
        <position position="114"/>
    </location>
    <ligand>
        <name>pyridoxal 5'-phosphate</name>
        <dbReference type="ChEBI" id="CHEBI:597326"/>
    </ligand>
</feature>
<dbReference type="GO" id="GO:0097053">
    <property type="term" value="P:L-kynurenine catabolic process"/>
    <property type="evidence" value="ECO:0007669"/>
    <property type="project" value="UniProtKB-UniRule"/>
</dbReference>
<organism evidence="6 7">
    <name type="scientific">Ogataea polymorpha</name>
    <dbReference type="NCBI Taxonomy" id="460523"/>
    <lineage>
        <taxon>Eukaryota</taxon>
        <taxon>Fungi</taxon>
        <taxon>Dikarya</taxon>
        <taxon>Ascomycota</taxon>
        <taxon>Saccharomycotina</taxon>
        <taxon>Pichiomycetes</taxon>
        <taxon>Pichiales</taxon>
        <taxon>Pichiaceae</taxon>
        <taxon>Ogataea</taxon>
    </lineage>
</organism>
<reference evidence="6" key="2">
    <citation type="submission" date="2021-01" db="EMBL/GenBank/DDBJ databases">
        <authorList>
            <person name="Schikora-Tamarit M.A."/>
        </authorList>
    </citation>
    <scope>NUCLEOTIDE SEQUENCE</scope>
    <source>
        <strain evidence="6">NCAIM Y.01608</strain>
    </source>
</reference>
<reference evidence="6" key="1">
    <citation type="journal article" date="2021" name="Open Biol.">
        <title>Shared evolutionary footprints suggest mitochondrial oxidative damage underlies multiple complex I losses in fungi.</title>
        <authorList>
            <person name="Schikora-Tamarit M.A."/>
            <person name="Marcet-Houben M."/>
            <person name="Nosek J."/>
            <person name="Gabaldon T."/>
        </authorList>
    </citation>
    <scope>NUCLEOTIDE SEQUENCE</scope>
    <source>
        <strain evidence="6">NCAIM Y.01608</strain>
    </source>
</reference>
<comment type="catalytic activity">
    <reaction evidence="4 5">
        <text>L-kynurenine + H2O = anthranilate + L-alanine + H(+)</text>
        <dbReference type="Rhea" id="RHEA:16813"/>
        <dbReference type="ChEBI" id="CHEBI:15377"/>
        <dbReference type="ChEBI" id="CHEBI:15378"/>
        <dbReference type="ChEBI" id="CHEBI:16567"/>
        <dbReference type="ChEBI" id="CHEBI:57959"/>
        <dbReference type="ChEBI" id="CHEBI:57972"/>
        <dbReference type="EC" id="3.7.1.3"/>
    </reaction>
</comment>
<dbReference type="PIRSF" id="PIRSF038800">
    <property type="entry name" value="KYNU"/>
    <property type="match status" value="1"/>
</dbReference>
<comment type="function">
    <text evidence="4 5">Catalyzes the cleavage of L-kynurenine (L-Kyn) and L-3-hydroxykynurenine (L-3OHKyn) into anthranilic acid (AA) and 3-hydroxyanthranilic acid (3-OHAA), respectively.</text>
</comment>
<feature type="binding site" evidence="4">
    <location>
        <begin position="141"/>
        <end position="144"/>
    </location>
    <ligand>
        <name>pyridoxal 5'-phosphate</name>
        <dbReference type="ChEBI" id="CHEBI:597326"/>
    </ligand>
</feature>
<dbReference type="GO" id="GO:0005737">
    <property type="term" value="C:cytoplasm"/>
    <property type="evidence" value="ECO:0007669"/>
    <property type="project" value="UniProtKB-SubCell"/>
</dbReference>
<keyword evidence="3 4" id="KW-0663">Pyridoxal phosphate</keyword>
<keyword evidence="1 4" id="KW-0662">Pyridine nucleotide biosynthesis</keyword>
<comment type="similarity">
    <text evidence="4 5">Belongs to the kynureninase family.</text>
</comment>
<evidence type="ECO:0000256" key="5">
    <source>
        <dbReference type="PIRNR" id="PIRNR038800"/>
    </source>
</evidence>
<dbReference type="GO" id="GO:0019805">
    <property type="term" value="P:quinolinate biosynthetic process"/>
    <property type="evidence" value="ECO:0007669"/>
    <property type="project" value="UniProtKB-UniRule"/>
</dbReference>
<keyword evidence="2 4" id="KW-0378">Hydrolase</keyword>
<evidence type="ECO:0000256" key="4">
    <source>
        <dbReference type="HAMAP-Rule" id="MF_03017"/>
    </source>
</evidence>
<dbReference type="Proteomes" id="UP000788993">
    <property type="component" value="Unassembled WGS sequence"/>
</dbReference>
<dbReference type="HAMAP" id="MF_01970">
    <property type="entry name" value="Kynureninase"/>
    <property type="match status" value="1"/>
</dbReference>
<comment type="subcellular location">
    <subcellularLocation>
        <location evidence="4 5">Cytoplasm</location>
    </subcellularLocation>
</comment>
<dbReference type="InterPro" id="IPR010111">
    <property type="entry name" value="Kynureninase"/>
</dbReference>
<feature type="modified residue" description="N6-(pyridoxal phosphate)lysine" evidence="4">
    <location>
        <position position="251"/>
    </location>
</feature>
<evidence type="ECO:0000313" key="6">
    <source>
        <dbReference type="EMBL" id="KAH3658728.1"/>
    </source>
</evidence>
<comment type="catalytic activity">
    <reaction evidence="5">
        <text>3-hydroxy-L-kynurenine + H2O = 3-hydroxyanthranilate + L-alanine + H(+)</text>
        <dbReference type="Rhea" id="RHEA:25143"/>
        <dbReference type="ChEBI" id="CHEBI:15377"/>
        <dbReference type="ChEBI" id="CHEBI:15378"/>
        <dbReference type="ChEBI" id="CHEBI:36559"/>
        <dbReference type="ChEBI" id="CHEBI:57972"/>
        <dbReference type="ChEBI" id="CHEBI:58125"/>
        <dbReference type="EC" id="3.7.1.3"/>
    </reaction>
</comment>
<evidence type="ECO:0000256" key="2">
    <source>
        <dbReference type="ARBA" id="ARBA00022801"/>
    </source>
</evidence>
<proteinExistence type="inferred from homology"/>
<keyword evidence="7" id="KW-1185">Reference proteome</keyword>
<dbReference type="InterPro" id="IPR015422">
    <property type="entry name" value="PyrdxlP-dep_Trfase_small"/>
</dbReference>
<evidence type="ECO:0000256" key="1">
    <source>
        <dbReference type="ARBA" id="ARBA00022642"/>
    </source>
</evidence>
<comment type="cofactor">
    <cofactor evidence="4 5">
        <name>pyridoxal 5'-phosphate</name>
        <dbReference type="ChEBI" id="CHEBI:597326"/>
    </cofactor>
</comment>
<dbReference type="InterPro" id="IPR015424">
    <property type="entry name" value="PyrdxlP-dep_Trfase"/>
</dbReference>
<dbReference type="EMBL" id="JAEUBD010001571">
    <property type="protein sequence ID" value="KAH3658728.1"/>
    <property type="molecule type" value="Genomic_DNA"/>
</dbReference>
<evidence type="ECO:0000313" key="7">
    <source>
        <dbReference type="Proteomes" id="UP000788993"/>
    </source>
</evidence>
<gene>
    <name evidence="4" type="primary">BNA5</name>
    <name evidence="6" type="ORF">OGATHE_006452</name>
</gene>
<feature type="binding site" evidence="4">
    <location>
        <position position="113"/>
    </location>
    <ligand>
        <name>pyridoxal 5'-phosphate</name>
        <dbReference type="ChEBI" id="CHEBI:597326"/>
    </ligand>
</feature>
<evidence type="ECO:0000256" key="3">
    <source>
        <dbReference type="ARBA" id="ARBA00022898"/>
    </source>
</evidence>
<dbReference type="PANTHER" id="PTHR14084">
    <property type="entry name" value="KYNURENINASE"/>
    <property type="match status" value="1"/>
</dbReference>
<dbReference type="GO" id="GO:0030170">
    <property type="term" value="F:pyridoxal phosphate binding"/>
    <property type="evidence" value="ECO:0007669"/>
    <property type="project" value="UniProtKB-UniRule"/>
</dbReference>
<dbReference type="NCBIfam" id="TIGR01814">
    <property type="entry name" value="kynureninase"/>
    <property type="match status" value="1"/>
</dbReference>
<dbReference type="Pfam" id="PF22580">
    <property type="entry name" value="KYNU_C"/>
    <property type="match status" value="1"/>
</dbReference>
<feature type="binding site" evidence="4">
    <location>
        <position position="250"/>
    </location>
    <ligand>
        <name>pyridoxal 5'-phosphate</name>
        <dbReference type="ChEBI" id="CHEBI:597326"/>
    </ligand>
</feature>
<dbReference type="InterPro" id="IPR015421">
    <property type="entry name" value="PyrdxlP-dep_Trfase_major"/>
</dbReference>
<feature type="binding site" evidence="4">
    <location>
        <position position="225"/>
    </location>
    <ligand>
        <name>pyridoxal 5'-phosphate</name>
        <dbReference type="ChEBI" id="CHEBI:597326"/>
    </ligand>
</feature>
<dbReference type="SUPFAM" id="SSF53383">
    <property type="entry name" value="PLP-dependent transferases"/>
    <property type="match status" value="1"/>
</dbReference>
<comment type="pathway">
    <text evidence="4 5">Amino-acid degradation; L-kynurenine degradation; L-alanine and anthranilate from L-kynurenine: step 1/1.</text>
</comment>
<dbReference type="GO" id="GO:0019441">
    <property type="term" value="P:L-tryptophan catabolic process to kynurenine"/>
    <property type="evidence" value="ECO:0007669"/>
    <property type="project" value="TreeGrafter"/>
</dbReference>
<feature type="binding site" evidence="4">
    <location>
        <position position="228"/>
    </location>
    <ligand>
        <name>pyridoxal 5'-phosphate</name>
        <dbReference type="ChEBI" id="CHEBI:597326"/>
    </ligand>
</feature>
<dbReference type="AlphaFoldDB" id="A0A9P8SWV2"/>
<dbReference type="GO" id="GO:0034354">
    <property type="term" value="P:'de novo' NAD+ biosynthetic process from L-tryptophan"/>
    <property type="evidence" value="ECO:0007669"/>
    <property type="project" value="UniProtKB-UniRule"/>
</dbReference>
<accession>A0A9P8SWV2</accession>
<dbReference type="EC" id="3.7.1.3" evidence="4 5"/>
<dbReference type="PANTHER" id="PTHR14084:SF0">
    <property type="entry name" value="KYNURENINASE"/>
    <property type="match status" value="1"/>
</dbReference>
<comment type="pathway">
    <text evidence="4 5">Cofactor biosynthesis; NAD(+) biosynthesis; quinolinate from L-kynurenine: step 2/3.</text>
</comment>
<comment type="subunit">
    <text evidence="4 5">Homodimer.</text>
</comment>
<keyword evidence="4 5" id="KW-0963">Cytoplasm</keyword>
<comment type="caution">
    <text evidence="4">Lacks conserved residue(s) required for the propagation of feature annotation.</text>
</comment>
<dbReference type="Gene3D" id="3.90.1150.10">
    <property type="entry name" value="Aspartate Aminotransferase, domain 1"/>
    <property type="match status" value="1"/>
</dbReference>
<feature type="binding site" evidence="4">
    <location>
        <position position="280"/>
    </location>
    <ligand>
        <name>pyridoxal 5'-phosphate</name>
        <dbReference type="ChEBI" id="CHEBI:597326"/>
    </ligand>
</feature>
<dbReference type="GO" id="GO:0030429">
    <property type="term" value="F:kynureninase activity"/>
    <property type="evidence" value="ECO:0007669"/>
    <property type="project" value="UniProtKB-UniRule"/>
</dbReference>
<sequence length="443" mass="49452">MVSDESAALDAQYECHADDFIFPTFQSMGLDGPADQKVTYLCGNSLGLMPKNLPHAVNAELDAWAARAVESHFRHPHESTGGVPWMDIDLPVVPLLAPVVGAKRSEVACMGTLTMNLNSLLCAFYKPTKVKYKIVFEKGAFPSDYYAFLNMVKLHGFTDSALIQLEPRPNEFTLRTEDILKTIEDQGDSIALVCLPGIQYYTGQYFEIEKITAFAHAKDCVVGWDLAHAVGNVDLKLHDWDVDFAVWCSYKYLNSGPGAIGGIFVHEKHCRPDVPRLAGWWGNDAGERFKMLEQFRPIKSALGFRQSNPSVLDVVSLKASLETLHKCGGIEKLRAKSIQLTSFLERLLRASPYYRDFSESSSTTDPHFIILTPTDPNQRGAQLSLLFKPEDAMEKVFVYLNSHGVVCDERRPNVIRLAPVPSYNTFADCVKCVTRLNESFEVA</sequence>